<dbReference type="GO" id="GO:0004553">
    <property type="term" value="F:hydrolase activity, hydrolyzing O-glycosyl compounds"/>
    <property type="evidence" value="ECO:0007669"/>
    <property type="project" value="InterPro"/>
</dbReference>
<gene>
    <name evidence="6" type="ORF">KFL_009220030</name>
</gene>
<dbReference type="Proteomes" id="UP000054558">
    <property type="component" value="Unassembled WGS sequence"/>
</dbReference>
<keyword evidence="1" id="KW-0378">Hydrolase</keyword>
<evidence type="ECO:0000256" key="3">
    <source>
        <dbReference type="PIRSR" id="PIRSR608264-1"/>
    </source>
</evidence>
<dbReference type="GO" id="GO:0005975">
    <property type="term" value="P:carbohydrate metabolic process"/>
    <property type="evidence" value="ECO:0007669"/>
    <property type="project" value="InterPro"/>
</dbReference>
<dbReference type="Pfam" id="PF00722">
    <property type="entry name" value="Glyco_hydro_16"/>
    <property type="match status" value="1"/>
</dbReference>
<proteinExistence type="predicted"/>
<dbReference type="Gene3D" id="2.60.120.200">
    <property type="match status" value="1"/>
</dbReference>
<feature type="domain" description="GH16" evidence="5">
    <location>
        <begin position="10"/>
        <end position="185"/>
    </location>
</feature>
<evidence type="ECO:0000313" key="7">
    <source>
        <dbReference type="Proteomes" id="UP000054558"/>
    </source>
</evidence>
<evidence type="ECO:0000256" key="4">
    <source>
        <dbReference type="SAM" id="Phobius"/>
    </source>
</evidence>
<dbReference type="InterPro" id="IPR008264">
    <property type="entry name" value="Beta_glucanase"/>
</dbReference>
<feature type="transmembrane region" description="Helical" evidence="4">
    <location>
        <begin position="12"/>
        <end position="29"/>
    </location>
</feature>
<dbReference type="PROSITE" id="PS01034">
    <property type="entry name" value="GH16_1"/>
    <property type="match status" value="1"/>
</dbReference>
<keyword evidence="4" id="KW-1133">Transmembrane helix</keyword>
<evidence type="ECO:0000313" key="6">
    <source>
        <dbReference type="EMBL" id="GAQ92104.1"/>
    </source>
</evidence>
<dbReference type="InterPro" id="IPR013320">
    <property type="entry name" value="ConA-like_dom_sf"/>
</dbReference>
<dbReference type="InterPro" id="IPR000757">
    <property type="entry name" value="Beta-glucanase-like"/>
</dbReference>
<accession>A0A1Y1IMS2</accession>
<dbReference type="OrthoDB" id="4781at2759"/>
<protein>
    <recommendedName>
        <fullName evidence="5">GH16 domain-containing protein</fullName>
    </recommendedName>
</protein>
<keyword evidence="2" id="KW-0326">Glycosidase</keyword>
<sequence>MGVASVSLSKLWPALTAVGALSLIMFSAFKTHLILTDIDYNPDHVTRSRGTYSIQMDPSGGSRMHTRGRYTYGTFSAFLKCPAGNFTGLVSTFYISSLEGSLDQDEIDFEFLGKSPAMIQTNYWVNGQGGDREQMVGLGFDCRSAFHKYTIQWTISYIKWFIDDELVRKAINDGYSPWPTKPSFV</sequence>
<dbReference type="STRING" id="105231.A0A1Y1IMS2"/>
<feature type="active site" description="Proton donor" evidence="3">
    <location>
        <position position="110"/>
    </location>
</feature>
<reference evidence="6 7" key="1">
    <citation type="journal article" date="2014" name="Nat. Commun.">
        <title>Klebsormidium flaccidum genome reveals primary factors for plant terrestrial adaptation.</title>
        <authorList>
            <person name="Hori K."/>
            <person name="Maruyama F."/>
            <person name="Fujisawa T."/>
            <person name="Togashi T."/>
            <person name="Yamamoto N."/>
            <person name="Seo M."/>
            <person name="Sato S."/>
            <person name="Yamada T."/>
            <person name="Mori H."/>
            <person name="Tajima N."/>
            <person name="Moriyama T."/>
            <person name="Ikeuchi M."/>
            <person name="Watanabe M."/>
            <person name="Wada H."/>
            <person name="Kobayashi K."/>
            <person name="Saito M."/>
            <person name="Masuda T."/>
            <person name="Sasaki-Sekimoto Y."/>
            <person name="Mashiguchi K."/>
            <person name="Awai K."/>
            <person name="Shimojima M."/>
            <person name="Masuda S."/>
            <person name="Iwai M."/>
            <person name="Nobusawa T."/>
            <person name="Narise T."/>
            <person name="Kondo S."/>
            <person name="Saito H."/>
            <person name="Sato R."/>
            <person name="Murakawa M."/>
            <person name="Ihara Y."/>
            <person name="Oshima-Yamada Y."/>
            <person name="Ohtaka K."/>
            <person name="Satoh M."/>
            <person name="Sonobe K."/>
            <person name="Ishii M."/>
            <person name="Ohtani R."/>
            <person name="Kanamori-Sato M."/>
            <person name="Honoki R."/>
            <person name="Miyazaki D."/>
            <person name="Mochizuki H."/>
            <person name="Umetsu J."/>
            <person name="Higashi K."/>
            <person name="Shibata D."/>
            <person name="Kamiya Y."/>
            <person name="Sato N."/>
            <person name="Nakamura Y."/>
            <person name="Tabata S."/>
            <person name="Ida S."/>
            <person name="Kurokawa K."/>
            <person name="Ohta H."/>
        </authorList>
    </citation>
    <scope>NUCLEOTIDE SEQUENCE [LARGE SCALE GENOMIC DNA]</scope>
    <source>
        <strain evidence="6 7">NIES-2285</strain>
    </source>
</reference>
<dbReference type="AlphaFoldDB" id="A0A1Y1IMS2"/>
<feature type="active site" description="Nucleophile" evidence="3">
    <location>
        <position position="106"/>
    </location>
</feature>
<dbReference type="OMA" id="CFILEAS"/>
<keyword evidence="4" id="KW-0812">Transmembrane</keyword>
<evidence type="ECO:0000256" key="1">
    <source>
        <dbReference type="ARBA" id="ARBA00022801"/>
    </source>
</evidence>
<name>A0A1Y1IMS2_KLENI</name>
<dbReference type="SUPFAM" id="SSF49899">
    <property type="entry name" value="Concanavalin A-like lectins/glucanases"/>
    <property type="match status" value="1"/>
</dbReference>
<organism evidence="6 7">
    <name type="scientific">Klebsormidium nitens</name>
    <name type="common">Green alga</name>
    <name type="synonym">Ulothrix nitens</name>
    <dbReference type="NCBI Taxonomy" id="105231"/>
    <lineage>
        <taxon>Eukaryota</taxon>
        <taxon>Viridiplantae</taxon>
        <taxon>Streptophyta</taxon>
        <taxon>Klebsormidiophyceae</taxon>
        <taxon>Klebsormidiales</taxon>
        <taxon>Klebsormidiaceae</taxon>
        <taxon>Klebsormidium</taxon>
    </lineage>
</organism>
<evidence type="ECO:0000259" key="5">
    <source>
        <dbReference type="PROSITE" id="PS51762"/>
    </source>
</evidence>
<evidence type="ECO:0000256" key="2">
    <source>
        <dbReference type="ARBA" id="ARBA00023295"/>
    </source>
</evidence>
<dbReference type="EMBL" id="DF237871">
    <property type="protein sequence ID" value="GAQ92104.1"/>
    <property type="molecule type" value="Genomic_DNA"/>
</dbReference>
<dbReference type="PANTHER" id="PTHR31062">
    <property type="entry name" value="XYLOGLUCAN ENDOTRANSGLUCOSYLASE/HYDROLASE PROTEIN 8-RELATED"/>
    <property type="match status" value="1"/>
</dbReference>
<dbReference type="InterPro" id="IPR008263">
    <property type="entry name" value="GH16_AS"/>
</dbReference>
<keyword evidence="4" id="KW-0472">Membrane</keyword>
<dbReference type="InterPro" id="IPR044791">
    <property type="entry name" value="Beta-glucanase/XTH"/>
</dbReference>
<dbReference type="PRINTS" id="PR00737">
    <property type="entry name" value="GLHYDRLASE16"/>
</dbReference>
<dbReference type="PROSITE" id="PS51762">
    <property type="entry name" value="GH16_2"/>
    <property type="match status" value="1"/>
</dbReference>
<keyword evidence="7" id="KW-1185">Reference proteome</keyword>